<accession>A0A6J6XP25</accession>
<dbReference type="EMBL" id="CAFAAI010000126">
    <property type="protein sequence ID" value="CAB4797573.1"/>
    <property type="molecule type" value="Genomic_DNA"/>
</dbReference>
<dbReference type="NCBIfam" id="NF033179">
    <property type="entry name" value="TnsA_like_Actin"/>
    <property type="match status" value="1"/>
</dbReference>
<proteinExistence type="predicted"/>
<protein>
    <submittedName>
        <fullName evidence="1">Unannotated protein</fullName>
    </submittedName>
</protein>
<sequence>MTVIELFPATPVTEDQFLVHYIDADARSHVVDPGEASKVAFEHALLVRAIRNNKGQRNTIGKYWSSTTKRHIQFESFLESCWLTIFDFDPTITAMAAQPFRLTGRVDGALVDHVPDFFLRRHDRGIVVDVRAEALQDERFAAQVAATQRFCDQAGFGYEVLNEPELQWWTNVRFLAGYRRPLAAGFDHTDRIVDLATDPVPFRSLAAFIDEPALARAMVLHLCWRQDLIFDLSQRLHDGTLLTARRTN</sequence>
<name>A0A6J6XP25_9ZZZZ</name>
<reference evidence="1" key="1">
    <citation type="submission" date="2020-05" db="EMBL/GenBank/DDBJ databases">
        <authorList>
            <person name="Chiriac C."/>
            <person name="Salcher M."/>
            <person name="Ghai R."/>
            <person name="Kavagutti S V."/>
        </authorList>
    </citation>
    <scope>NUCLEOTIDE SEQUENCE</scope>
</reference>
<organism evidence="1">
    <name type="scientific">freshwater metagenome</name>
    <dbReference type="NCBI Taxonomy" id="449393"/>
    <lineage>
        <taxon>unclassified sequences</taxon>
        <taxon>metagenomes</taxon>
        <taxon>ecological metagenomes</taxon>
    </lineage>
</organism>
<dbReference type="InterPro" id="IPR048000">
    <property type="entry name" value="TnsA-like"/>
</dbReference>
<gene>
    <name evidence="1" type="ORF">UFOPK2992_00828</name>
</gene>
<evidence type="ECO:0000313" key="1">
    <source>
        <dbReference type="EMBL" id="CAB4797573.1"/>
    </source>
</evidence>
<dbReference type="AlphaFoldDB" id="A0A6J6XP25"/>